<accession>A0A3D5Q9T2</accession>
<organism evidence="5 6">
    <name type="scientific">Flexistipes sinusarabici</name>
    <dbReference type="NCBI Taxonomy" id="2352"/>
    <lineage>
        <taxon>Bacteria</taxon>
        <taxon>Pseudomonadati</taxon>
        <taxon>Deferribacterota</taxon>
        <taxon>Deferribacteres</taxon>
        <taxon>Deferribacterales</taxon>
        <taxon>Flexistipitaceae</taxon>
        <taxon>Flexistipes</taxon>
    </lineage>
</organism>
<dbReference type="Gene3D" id="3.40.640.10">
    <property type="entry name" value="Type I PLP-dependent aspartate aminotransferase-like (Major domain)"/>
    <property type="match status" value="1"/>
</dbReference>
<dbReference type="Proteomes" id="UP000262325">
    <property type="component" value="Unassembled WGS sequence"/>
</dbReference>
<dbReference type="AlphaFoldDB" id="A0A3D5Q9T2"/>
<evidence type="ECO:0000256" key="2">
    <source>
        <dbReference type="PIRSR" id="PIRSR000390-1"/>
    </source>
</evidence>
<gene>
    <name evidence="5" type="ORF">DHM44_02180</name>
</gene>
<dbReference type="Gene3D" id="3.90.1150.10">
    <property type="entry name" value="Aspartate Aminotransferase, domain 1"/>
    <property type="match status" value="1"/>
</dbReference>
<dbReference type="InterPro" id="IPR015424">
    <property type="entry name" value="PyrdxlP-dep_Trfase"/>
</dbReference>
<dbReference type="InterPro" id="IPR000653">
    <property type="entry name" value="DegT/StrS_aminotransferase"/>
</dbReference>
<evidence type="ECO:0000313" key="5">
    <source>
        <dbReference type="EMBL" id="HCW92468.1"/>
    </source>
</evidence>
<proteinExistence type="inferred from homology"/>
<reference evidence="5 6" key="1">
    <citation type="journal article" date="2018" name="Nat. Biotechnol.">
        <title>A standardized bacterial taxonomy based on genome phylogeny substantially revises the tree of life.</title>
        <authorList>
            <person name="Parks D.H."/>
            <person name="Chuvochina M."/>
            <person name="Waite D.W."/>
            <person name="Rinke C."/>
            <person name="Skarshewski A."/>
            <person name="Chaumeil P.A."/>
            <person name="Hugenholtz P."/>
        </authorList>
    </citation>
    <scope>NUCLEOTIDE SEQUENCE [LARGE SCALE GENOMIC DNA]</scope>
    <source>
        <strain evidence="5">UBA8672</strain>
    </source>
</reference>
<dbReference type="PANTHER" id="PTHR30244">
    <property type="entry name" value="TRANSAMINASE"/>
    <property type="match status" value="1"/>
</dbReference>
<dbReference type="InterPro" id="IPR015421">
    <property type="entry name" value="PyrdxlP-dep_Trfase_major"/>
</dbReference>
<dbReference type="PIRSF" id="PIRSF000390">
    <property type="entry name" value="PLP_StrS"/>
    <property type="match status" value="1"/>
</dbReference>
<evidence type="ECO:0000256" key="3">
    <source>
        <dbReference type="PIRSR" id="PIRSR000390-2"/>
    </source>
</evidence>
<sequence>MKRIPAIEGGNPVRDNFLVFGQPDIGNDELEEVIDTIKSKWIGTGPKTHKFQEQFRKYIGSEFSHATSSCTAALHLSLLACDIGEGDEVITTPMTFCATANAIIHAGAKPVFADIDPMTLNIDPIQIEKNISAKTKAVLPVHFAGRPCEMDAISEICKKYKLYLIEDAAHAIESFYKNKKIGNIGDLTTFSFYVTKNITTAEGGMVTSRHKDLVDKIRVLSLHGMDKDAWKRYSDDGYKHYEIVDAGYKYNMTDLQASFGLHQLKRIDENLKRRKNIWDKYDKEFENLPLISLNDPDELGTHSRHLYTLILDLDKLKVNRDYILSALTKENIGVGVHYISLHKHNFYKKLMNVNADKLSNASFISDRTISIPIGTYMTDKDVYDVIDATKKILNYYSR</sequence>
<dbReference type="InterPro" id="IPR015422">
    <property type="entry name" value="PyrdxlP-dep_Trfase_small"/>
</dbReference>
<evidence type="ECO:0000256" key="1">
    <source>
        <dbReference type="ARBA" id="ARBA00037999"/>
    </source>
</evidence>
<dbReference type="EMBL" id="DPPF01000046">
    <property type="protein sequence ID" value="HCW92468.1"/>
    <property type="molecule type" value="Genomic_DNA"/>
</dbReference>
<dbReference type="CDD" id="cd00616">
    <property type="entry name" value="AHBA_syn"/>
    <property type="match status" value="1"/>
</dbReference>
<protein>
    <submittedName>
        <fullName evidence="5">UDP-4-amino-4, 6-dideoxy-N-acetyl-beta-L-altrosamine transaminase</fullName>
    </submittedName>
</protein>
<dbReference type="GO" id="GO:0000271">
    <property type="term" value="P:polysaccharide biosynthetic process"/>
    <property type="evidence" value="ECO:0007669"/>
    <property type="project" value="TreeGrafter"/>
</dbReference>
<keyword evidence="3 4" id="KW-0663">Pyridoxal phosphate</keyword>
<evidence type="ECO:0000313" key="6">
    <source>
        <dbReference type="Proteomes" id="UP000262325"/>
    </source>
</evidence>
<feature type="active site" description="Proton acceptor" evidence="2">
    <location>
        <position position="196"/>
    </location>
</feature>
<dbReference type="Pfam" id="PF01041">
    <property type="entry name" value="DegT_DnrJ_EryC1"/>
    <property type="match status" value="1"/>
</dbReference>
<evidence type="ECO:0000256" key="4">
    <source>
        <dbReference type="RuleBase" id="RU004508"/>
    </source>
</evidence>
<dbReference type="GO" id="GO:0008483">
    <property type="term" value="F:transaminase activity"/>
    <property type="evidence" value="ECO:0007669"/>
    <property type="project" value="TreeGrafter"/>
</dbReference>
<dbReference type="GO" id="GO:0030170">
    <property type="term" value="F:pyridoxal phosphate binding"/>
    <property type="evidence" value="ECO:0007669"/>
    <property type="project" value="TreeGrafter"/>
</dbReference>
<feature type="modified residue" description="N6-(pyridoxal phosphate)lysine" evidence="3">
    <location>
        <position position="196"/>
    </location>
</feature>
<comment type="caution">
    <text evidence="5">The sequence shown here is derived from an EMBL/GenBank/DDBJ whole genome shotgun (WGS) entry which is preliminary data.</text>
</comment>
<dbReference type="SUPFAM" id="SSF53383">
    <property type="entry name" value="PLP-dependent transferases"/>
    <property type="match status" value="1"/>
</dbReference>
<comment type="similarity">
    <text evidence="1 4">Belongs to the DegT/DnrJ/EryC1 family.</text>
</comment>
<name>A0A3D5Q9T2_FLESI</name>
<dbReference type="PANTHER" id="PTHR30244:SF34">
    <property type="entry name" value="DTDP-4-AMINO-4,6-DIDEOXYGALACTOSE TRANSAMINASE"/>
    <property type="match status" value="1"/>
</dbReference>